<accession>A0AAD5XZV7</accession>
<sequence length="244" mass="27106">MFYKNLNCIPIQDFSSINDSNSKLHIQLSAADLCQQFDFDAPKSIIIETNLFENIAPSCLPSPPSSSKLDFIPEFFLGFQTAVEEELNNLIFPNTLLPPSPVFNESNSTNLTFPAHTSHSVISSPSSSEYSLSPAAVEIDLQNIDHSAPPNFTDNLQIYSGNMNFDDLFTKNSITNIVVSKSFLPTYSQYQPTHSVVDSYAGSFPVNKRKCFNGYFPCTHTGCKTSVYSLRLAVNESPVFNKEE</sequence>
<organism evidence="1 2">
    <name type="scientific">Clydaea vesicula</name>
    <dbReference type="NCBI Taxonomy" id="447962"/>
    <lineage>
        <taxon>Eukaryota</taxon>
        <taxon>Fungi</taxon>
        <taxon>Fungi incertae sedis</taxon>
        <taxon>Chytridiomycota</taxon>
        <taxon>Chytridiomycota incertae sedis</taxon>
        <taxon>Chytridiomycetes</taxon>
        <taxon>Lobulomycetales</taxon>
        <taxon>Lobulomycetaceae</taxon>
        <taxon>Clydaea</taxon>
    </lineage>
</organism>
<dbReference type="EMBL" id="JADGJW010000276">
    <property type="protein sequence ID" value="KAJ3220749.1"/>
    <property type="molecule type" value="Genomic_DNA"/>
</dbReference>
<comment type="caution">
    <text evidence="1">The sequence shown here is derived from an EMBL/GenBank/DDBJ whole genome shotgun (WGS) entry which is preliminary data.</text>
</comment>
<dbReference type="AlphaFoldDB" id="A0AAD5XZV7"/>
<name>A0AAD5XZV7_9FUNG</name>
<gene>
    <name evidence="1" type="ORF">HK099_004039</name>
</gene>
<evidence type="ECO:0000313" key="2">
    <source>
        <dbReference type="Proteomes" id="UP001211065"/>
    </source>
</evidence>
<keyword evidence="2" id="KW-1185">Reference proteome</keyword>
<proteinExistence type="predicted"/>
<protein>
    <submittedName>
        <fullName evidence="1">Uncharacterized protein</fullName>
    </submittedName>
</protein>
<dbReference type="Proteomes" id="UP001211065">
    <property type="component" value="Unassembled WGS sequence"/>
</dbReference>
<evidence type="ECO:0000313" key="1">
    <source>
        <dbReference type="EMBL" id="KAJ3220749.1"/>
    </source>
</evidence>
<reference evidence="1" key="1">
    <citation type="submission" date="2020-05" db="EMBL/GenBank/DDBJ databases">
        <title>Phylogenomic resolution of chytrid fungi.</title>
        <authorList>
            <person name="Stajich J.E."/>
            <person name="Amses K."/>
            <person name="Simmons R."/>
            <person name="Seto K."/>
            <person name="Myers J."/>
            <person name="Bonds A."/>
            <person name="Quandt C.A."/>
            <person name="Barry K."/>
            <person name="Liu P."/>
            <person name="Grigoriev I."/>
            <person name="Longcore J.E."/>
            <person name="James T.Y."/>
        </authorList>
    </citation>
    <scope>NUCLEOTIDE SEQUENCE</scope>
    <source>
        <strain evidence="1">JEL0476</strain>
    </source>
</reference>